<evidence type="ECO:0000256" key="3">
    <source>
        <dbReference type="ARBA" id="ARBA00008536"/>
    </source>
</evidence>
<keyword evidence="8" id="KW-0732">Signal</keyword>
<dbReference type="InterPro" id="IPR050528">
    <property type="entry name" value="L-type_Lectin-RKs"/>
</dbReference>
<keyword evidence="14 19" id="KW-0472">Membrane</keyword>
<dbReference type="EMBL" id="LRBV02000006">
    <property type="status" value="NOT_ANNOTATED_CDS"/>
    <property type="molecule type" value="Genomic_DNA"/>
</dbReference>
<dbReference type="GO" id="GO:0002229">
    <property type="term" value="P:defense response to oomycetes"/>
    <property type="evidence" value="ECO:0007669"/>
    <property type="project" value="UniProtKB-ARBA"/>
</dbReference>
<dbReference type="PROSITE" id="PS00108">
    <property type="entry name" value="PROTEIN_KINASE_ST"/>
    <property type="match status" value="1"/>
</dbReference>
<evidence type="ECO:0000256" key="8">
    <source>
        <dbReference type="ARBA" id="ARBA00022729"/>
    </source>
</evidence>
<feature type="transmembrane region" description="Helical" evidence="19">
    <location>
        <begin position="183"/>
        <end position="204"/>
    </location>
</feature>
<comment type="subcellular location">
    <subcellularLocation>
        <location evidence="1">Cell membrane</location>
        <topology evidence="1">Single-pass type I membrane protein</topology>
    </subcellularLocation>
</comment>
<evidence type="ECO:0000256" key="12">
    <source>
        <dbReference type="ARBA" id="ARBA00022840"/>
    </source>
</evidence>
<accession>A0A7N2M044</accession>
<dbReference type="InParanoid" id="A0A7N2M044"/>
<keyword evidence="12 17" id="KW-0067">ATP-binding</keyword>
<sequence length="500" mass="55716">MWLSSHDKNDDAAWVLILYGVVALHDVGVARWHGTNVDMASNSRVGSPNYGHGLAFFLAPVGLEIPPNSVGGFLGLFNTTNSDSSQNQIVHVEFDSFVNQEWDPTVQHVGINNNSISSAVYTTWNASLHGGDTANVSILYNAVTNNLSVSWTYQRTSNTKEDTSLSYQIELTKKRNITHIVDLIVSGGALIAGMVIAFAILWIWKGKRKERAATKNLTSINEDLEKGAGPRRFSYSDLVSATNNFSDETKLGQGGFGVVYKGYLADLDMLVAVKKISRGSKQGKKEYITEVKIFNQLRHRNLVQLIGWCHEKEWEQCVVHRDIKTSNVMLDSSFNVKLGDFELARFMDHEPGPQTTGVAGTLGYMAPKYLRMGRASKELDLYSFGVVYLEIVIGRRSINPMGKDFEMGLVDWIWNLHGKGDLLLALYKELQTNFDEKQVECLMIIGLWCSHPDQNLRPSIRQAIQVLKFEATMPNLPTDMPVPTPARISFCEASLSTTSL</sequence>
<dbReference type="Proteomes" id="UP000594261">
    <property type="component" value="Chromosome 6"/>
</dbReference>
<dbReference type="Gramene" id="QL06p037198:mrna">
    <property type="protein sequence ID" value="QL06p037198:mrna"/>
    <property type="gene ID" value="QL06p037198"/>
</dbReference>
<keyword evidence="9" id="KW-0430">Lectin</keyword>
<keyword evidence="5" id="KW-1003">Cell membrane</keyword>
<dbReference type="GO" id="GO:0030246">
    <property type="term" value="F:carbohydrate binding"/>
    <property type="evidence" value="ECO:0007669"/>
    <property type="project" value="UniProtKB-KW"/>
</dbReference>
<dbReference type="SUPFAM" id="SSF56112">
    <property type="entry name" value="Protein kinase-like (PK-like)"/>
    <property type="match status" value="1"/>
</dbReference>
<keyword evidence="13 19" id="KW-1133">Transmembrane helix</keyword>
<organism evidence="21 22">
    <name type="scientific">Quercus lobata</name>
    <name type="common">Valley oak</name>
    <dbReference type="NCBI Taxonomy" id="97700"/>
    <lineage>
        <taxon>Eukaryota</taxon>
        <taxon>Viridiplantae</taxon>
        <taxon>Streptophyta</taxon>
        <taxon>Embryophyta</taxon>
        <taxon>Tracheophyta</taxon>
        <taxon>Spermatophyta</taxon>
        <taxon>Magnoliopsida</taxon>
        <taxon>eudicotyledons</taxon>
        <taxon>Gunneridae</taxon>
        <taxon>Pentapetalae</taxon>
        <taxon>rosids</taxon>
        <taxon>fabids</taxon>
        <taxon>Fagales</taxon>
        <taxon>Fagaceae</taxon>
        <taxon>Quercus</taxon>
    </lineage>
</organism>
<dbReference type="Pfam" id="PF00069">
    <property type="entry name" value="Pkinase"/>
    <property type="match status" value="2"/>
</dbReference>
<dbReference type="InterPro" id="IPR017441">
    <property type="entry name" value="Protein_kinase_ATP_BS"/>
</dbReference>
<keyword evidence="15" id="KW-0675">Receptor</keyword>
<evidence type="ECO:0000256" key="19">
    <source>
        <dbReference type="SAM" id="Phobius"/>
    </source>
</evidence>
<keyword evidence="7 19" id="KW-0812">Transmembrane</keyword>
<comment type="similarity">
    <text evidence="18">Belongs to the protein kinase superfamily.</text>
</comment>
<protein>
    <recommendedName>
        <fullName evidence="20">Protein kinase domain-containing protein</fullName>
    </recommendedName>
</protein>
<dbReference type="CDD" id="cd06899">
    <property type="entry name" value="lectin_legume_LecRK_Arcelin_ConA"/>
    <property type="match status" value="1"/>
</dbReference>
<comment type="similarity">
    <text evidence="3">In the N-terminal section; belongs to the leguminous lectin family.</text>
</comment>
<evidence type="ECO:0000256" key="5">
    <source>
        <dbReference type="ARBA" id="ARBA00022475"/>
    </source>
</evidence>
<dbReference type="PANTHER" id="PTHR27007">
    <property type="match status" value="1"/>
</dbReference>
<dbReference type="FunFam" id="3.30.200.20:FF:000168">
    <property type="entry name" value="L-type lectin-domain containing receptor kinase IX.1"/>
    <property type="match status" value="1"/>
</dbReference>
<feature type="transmembrane region" description="Helical" evidence="19">
    <location>
        <begin position="12"/>
        <end position="34"/>
    </location>
</feature>
<evidence type="ECO:0000256" key="9">
    <source>
        <dbReference type="ARBA" id="ARBA00022734"/>
    </source>
</evidence>
<keyword evidence="18" id="KW-0723">Serine/threonine-protein kinase</keyword>
<dbReference type="AlphaFoldDB" id="A0A7N2M044"/>
<proteinExistence type="inferred from homology"/>
<feature type="binding site" evidence="17">
    <location>
        <position position="275"/>
    </location>
    <ligand>
        <name>ATP</name>
        <dbReference type="ChEBI" id="CHEBI:30616"/>
    </ligand>
</feature>
<keyword evidence="16" id="KW-0325">Glycoprotein</keyword>
<dbReference type="FunFam" id="1.10.510.10:FF:000240">
    <property type="entry name" value="Lectin-domain containing receptor kinase A4.3"/>
    <property type="match status" value="1"/>
</dbReference>
<evidence type="ECO:0000256" key="15">
    <source>
        <dbReference type="ARBA" id="ARBA00023170"/>
    </source>
</evidence>
<keyword evidence="6" id="KW-0808">Transferase</keyword>
<reference evidence="21" key="2">
    <citation type="submission" date="2021-01" db="UniProtKB">
        <authorList>
            <consortium name="EnsemblPlants"/>
        </authorList>
    </citation>
    <scope>IDENTIFICATION</scope>
</reference>
<dbReference type="Pfam" id="PF00139">
    <property type="entry name" value="Lectin_legB"/>
    <property type="match status" value="1"/>
</dbReference>
<dbReference type="InterPro" id="IPR013320">
    <property type="entry name" value="ConA-like_dom_sf"/>
</dbReference>
<evidence type="ECO:0000259" key="20">
    <source>
        <dbReference type="PROSITE" id="PS50011"/>
    </source>
</evidence>
<dbReference type="EnsemblPlants" id="QL06p037198:mrna">
    <property type="protein sequence ID" value="QL06p037198:mrna"/>
    <property type="gene ID" value="QL06p037198"/>
</dbReference>
<evidence type="ECO:0000256" key="4">
    <source>
        <dbReference type="ARBA" id="ARBA00010217"/>
    </source>
</evidence>
<evidence type="ECO:0000256" key="13">
    <source>
        <dbReference type="ARBA" id="ARBA00022989"/>
    </source>
</evidence>
<dbReference type="InterPro" id="IPR001220">
    <property type="entry name" value="Legume_lectin_dom"/>
</dbReference>
<dbReference type="PROSITE" id="PS50011">
    <property type="entry name" value="PROTEIN_KINASE_DOM"/>
    <property type="match status" value="1"/>
</dbReference>
<evidence type="ECO:0000256" key="17">
    <source>
        <dbReference type="PROSITE-ProRule" id="PRU10141"/>
    </source>
</evidence>
<dbReference type="GO" id="GO:0005524">
    <property type="term" value="F:ATP binding"/>
    <property type="evidence" value="ECO:0007669"/>
    <property type="project" value="UniProtKB-UniRule"/>
</dbReference>
<dbReference type="Gene3D" id="1.10.510.10">
    <property type="entry name" value="Transferase(Phosphotransferase) domain 1"/>
    <property type="match status" value="1"/>
</dbReference>
<dbReference type="GO" id="GO:0005886">
    <property type="term" value="C:plasma membrane"/>
    <property type="evidence" value="ECO:0007669"/>
    <property type="project" value="UniProtKB-SubCell"/>
</dbReference>
<evidence type="ECO:0000256" key="11">
    <source>
        <dbReference type="ARBA" id="ARBA00022777"/>
    </source>
</evidence>
<dbReference type="PROSITE" id="PS00107">
    <property type="entry name" value="PROTEIN_KINASE_ATP"/>
    <property type="match status" value="1"/>
</dbReference>
<dbReference type="GO" id="GO:0004674">
    <property type="term" value="F:protein serine/threonine kinase activity"/>
    <property type="evidence" value="ECO:0007669"/>
    <property type="project" value="UniProtKB-KW"/>
</dbReference>
<name>A0A7N2M044_QUELO</name>
<dbReference type="InterPro" id="IPR000719">
    <property type="entry name" value="Prot_kinase_dom"/>
</dbReference>
<dbReference type="OMA" id="PLDMTSH"/>
<keyword evidence="10 17" id="KW-0547">Nucleotide-binding</keyword>
<dbReference type="InterPro" id="IPR011009">
    <property type="entry name" value="Kinase-like_dom_sf"/>
</dbReference>
<reference evidence="21 22" key="1">
    <citation type="journal article" date="2016" name="G3 (Bethesda)">
        <title>First Draft Assembly and Annotation of the Genome of a California Endemic Oak Quercus lobata Nee (Fagaceae).</title>
        <authorList>
            <person name="Sork V.L."/>
            <person name="Fitz-Gibbon S.T."/>
            <person name="Puiu D."/>
            <person name="Crepeau M."/>
            <person name="Gugger P.F."/>
            <person name="Sherman R."/>
            <person name="Stevens K."/>
            <person name="Langley C.H."/>
            <person name="Pellegrini M."/>
            <person name="Salzberg S.L."/>
        </authorList>
    </citation>
    <scope>NUCLEOTIDE SEQUENCE [LARGE SCALE GENOMIC DNA]</scope>
    <source>
        <strain evidence="21 22">cv. SW786</strain>
    </source>
</reference>
<evidence type="ECO:0000256" key="10">
    <source>
        <dbReference type="ARBA" id="ARBA00022741"/>
    </source>
</evidence>
<feature type="domain" description="Protein kinase" evidence="20">
    <location>
        <begin position="178"/>
        <end position="476"/>
    </location>
</feature>
<evidence type="ECO:0000313" key="21">
    <source>
        <dbReference type="EnsemblPlants" id="QL06p037198:mrna"/>
    </source>
</evidence>
<evidence type="ECO:0000256" key="1">
    <source>
        <dbReference type="ARBA" id="ARBA00004251"/>
    </source>
</evidence>
<evidence type="ECO:0000256" key="18">
    <source>
        <dbReference type="RuleBase" id="RU000304"/>
    </source>
</evidence>
<dbReference type="InterPro" id="IPR008271">
    <property type="entry name" value="Ser/Thr_kinase_AS"/>
</dbReference>
<dbReference type="SMART" id="SM00220">
    <property type="entry name" value="S_TKc"/>
    <property type="match status" value="1"/>
</dbReference>
<evidence type="ECO:0000256" key="2">
    <source>
        <dbReference type="ARBA" id="ARBA00007606"/>
    </source>
</evidence>
<evidence type="ECO:0000256" key="7">
    <source>
        <dbReference type="ARBA" id="ARBA00022692"/>
    </source>
</evidence>
<keyword evidence="11" id="KW-0418">Kinase</keyword>
<evidence type="ECO:0000313" key="22">
    <source>
        <dbReference type="Proteomes" id="UP000594261"/>
    </source>
</evidence>
<comment type="similarity">
    <text evidence="2">Belongs to the leguminous lectin family.</text>
</comment>
<evidence type="ECO:0000256" key="6">
    <source>
        <dbReference type="ARBA" id="ARBA00022679"/>
    </source>
</evidence>
<dbReference type="SUPFAM" id="SSF49899">
    <property type="entry name" value="Concanavalin A-like lectins/glucanases"/>
    <property type="match status" value="1"/>
</dbReference>
<dbReference type="Gene3D" id="3.30.200.20">
    <property type="entry name" value="Phosphorylase Kinase, domain 1"/>
    <property type="match status" value="1"/>
</dbReference>
<evidence type="ECO:0000256" key="16">
    <source>
        <dbReference type="ARBA" id="ARBA00023180"/>
    </source>
</evidence>
<dbReference type="Gene3D" id="2.60.120.200">
    <property type="match status" value="1"/>
</dbReference>
<keyword evidence="22" id="KW-1185">Reference proteome</keyword>
<comment type="similarity">
    <text evidence="4">In the C-terminal section; belongs to the protein kinase superfamily. Ser/Thr protein kinase family.</text>
</comment>
<evidence type="ECO:0000256" key="14">
    <source>
        <dbReference type="ARBA" id="ARBA00023136"/>
    </source>
</evidence>